<evidence type="ECO:0000256" key="9">
    <source>
        <dbReference type="SAM" id="Phobius"/>
    </source>
</evidence>
<organism evidence="12 13">
    <name type="scientific">Actinoallomurus iriomotensis</name>
    <dbReference type="NCBI Taxonomy" id="478107"/>
    <lineage>
        <taxon>Bacteria</taxon>
        <taxon>Bacillati</taxon>
        <taxon>Actinomycetota</taxon>
        <taxon>Actinomycetes</taxon>
        <taxon>Streptosporangiales</taxon>
        <taxon>Thermomonosporaceae</taxon>
        <taxon>Actinoallomurus</taxon>
    </lineage>
</organism>
<feature type="region of interest" description="Disordered" evidence="8">
    <location>
        <begin position="1"/>
        <end position="23"/>
    </location>
</feature>
<feature type="compositionally biased region" description="Gly residues" evidence="8">
    <location>
        <begin position="928"/>
        <end position="939"/>
    </location>
</feature>
<evidence type="ECO:0008006" key="14">
    <source>
        <dbReference type="Google" id="ProtNLM"/>
    </source>
</evidence>
<feature type="transmembrane region" description="Helical" evidence="9">
    <location>
        <begin position="584"/>
        <end position="602"/>
    </location>
</feature>
<feature type="transmembrane region" description="Helical" evidence="9">
    <location>
        <begin position="95"/>
        <end position="123"/>
    </location>
</feature>
<feature type="region of interest" description="Disordered" evidence="8">
    <location>
        <begin position="427"/>
        <end position="571"/>
    </location>
</feature>
<comment type="subcellular location">
    <subcellularLocation>
        <location evidence="1">Cell membrane</location>
        <topology evidence="1">Multi-pass membrane protein</topology>
    </subcellularLocation>
</comment>
<dbReference type="GO" id="GO:0009103">
    <property type="term" value="P:lipopolysaccharide biosynthetic process"/>
    <property type="evidence" value="ECO:0007669"/>
    <property type="project" value="UniProtKB-ARBA"/>
</dbReference>
<comment type="caution">
    <text evidence="12">The sequence shown here is derived from an EMBL/GenBank/DDBJ whole genome shotgun (WGS) entry which is preliminary data.</text>
</comment>
<keyword evidence="7 9" id="KW-0472">Membrane</keyword>
<reference evidence="12" key="1">
    <citation type="submission" date="2023-03" db="EMBL/GenBank/DDBJ databases">
        <title>Actinoallomurus iriomotensis NBRC 103681.</title>
        <authorList>
            <person name="Ichikawa N."/>
            <person name="Sato H."/>
            <person name="Tonouchi N."/>
        </authorList>
    </citation>
    <scope>NUCLEOTIDE SEQUENCE</scope>
    <source>
        <strain evidence="12">NBRC 103681</strain>
    </source>
</reference>
<dbReference type="InterPro" id="IPR056785">
    <property type="entry name" value="YkcA/B-like_C"/>
</dbReference>
<proteinExistence type="predicted"/>
<feature type="compositionally biased region" description="Gly residues" evidence="8">
    <location>
        <begin position="947"/>
        <end position="989"/>
    </location>
</feature>
<dbReference type="GO" id="GO:0016763">
    <property type="term" value="F:pentosyltransferase activity"/>
    <property type="evidence" value="ECO:0007669"/>
    <property type="project" value="TreeGrafter"/>
</dbReference>
<feature type="region of interest" description="Disordered" evidence="8">
    <location>
        <begin position="1087"/>
        <end position="1109"/>
    </location>
</feature>
<accession>A0A9W6VND1</accession>
<evidence type="ECO:0000256" key="4">
    <source>
        <dbReference type="ARBA" id="ARBA00022679"/>
    </source>
</evidence>
<evidence type="ECO:0000259" key="10">
    <source>
        <dbReference type="Pfam" id="PF13231"/>
    </source>
</evidence>
<evidence type="ECO:0000313" key="12">
    <source>
        <dbReference type="EMBL" id="GLY72411.1"/>
    </source>
</evidence>
<evidence type="ECO:0000256" key="5">
    <source>
        <dbReference type="ARBA" id="ARBA00022692"/>
    </source>
</evidence>
<feature type="compositionally biased region" description="Low complexity" evidence="8">
    <location>
        <begin position="1090"/>
        <end position="1109"/>
    </location>
</feature>
<feature type="transmembrane region" description="Helical" evidence="9">
    <location>
        <begin position="319"/>
        <end position="338"/>
    </location>
</feature>
<evidence type="ECO:0000256" key="2">
    <source>
        <dbReference type="ARBA" id="ARBA00022475"/>
    </source>
</evidence>
<evidence type="ECO:0000256" key="3">
    <source>
        <dbReference type="ARBA" id="ARBA00022676"/>
    </source>
</evidence>
<dbReference type="EMBL" id="BSTJ01000001">
    <property type="protein sequence ID" value="GLY72411.1"/>
    <property type="molecule type" value="Genomic_DNA"/>
</dbReference>
<keyword evidence="6 9" id="KW-1133">Transmembrane helix</keyword>
<feature type="transmembrane region" description="Helical" evidence="9">
    <location>
        <begin position="129"/>
        <end position="152"/>
    </location>
</feature>
<dbReference type="Pfam" id="PF24878">
    <property type="entry name" value="YkcB_C"/>
    <property type="match status" value="1"/>
</dbReference>
<dbReference type="GO" id="GO:0010041">
    <property type="term" value="P:response to iron(III) ion"/>
    <property type="evidence" value="ECO:0007669"/>
    <property type="project" value="TreeGrafter"/>
</dbReference>
<dbReference type="PANTHER" id="PTHR33908">
    <property type="entry name" value="MANNOSYLTRANSFERASE YKCB-RELATED"/>
    <property type="match status" value="1"/>
</dbReference>
<feature type="compositionally biased region" description="Low complexity" evidence="8">
    <location>
        <begin position="8"/>
        <end position="21"/>
    </location>
</feature>
<feature type="compositionally biased region" description="Basic and acidic residues" evidence="8">
    <location>
        <begin position="537"/>
        <end position="554"/>
    </location>
</feature>
<feature type="compositionally biased region" description="Polar residues" evidence="8">
    <location>
        <begin position="681"/>
        <end position="715"/>
    </location>
</feature>
<evidence type="ECO:0000313" key="13">
    <source>
        <dbReference type="Proteomes" id="UP001165135"/>
    </source>
</evidence>
<dbReference type="GO" id="GO:0005886">
    <property type="term" value="C:plasma membrane"/>
    <property type="evidence" value="ECO:0007669"/>
    <property type="project" value="UniProtKB-SubCell"/>
</dbReference>
<sequence>MSVLSPHRAAPAVDAEPAPARRSGDPWWTRGALGGVLLLAALLYGWGLSGYANEYYSAAVRSGTESWKAFFFGSLDSASFITVDKPPMALWVQELTARVIGFGSWSLLLPEVVMGVAGVFVLYVTVRRVFGPVAGLVAALVMALTPITVAINRDNNPDTLLVLLLLLAAWACQRAVESGRLRWLLASAFFLGCGFNTKMLQAYLLLPALALVYLLFAPGGRLRRVWHLLASGVVLALSSFWWMVVVDLIPASSRPYIGGSTDGTVWDLVIGYNGLGRVTGNEGGGPGGGRGGPGGGQGASFAGASGLGRLFNDTVGGQISWLLPFAALVLVVGMVTLWKRPRTDLARAAVVLWGGWLVVHFVIFSFSDGTMHPYYTTALAPAVGALTGIGGTLSLRAYRSSSRRHDAAFTGDASDGTLGGNASDAALSLGFPDTAPTGHGSGTAPRGDASDAALAGSSPDTAPTGDGSSGALRGDASTAALTENSPDPAPTGHGSGMPLGGYASEVAPAERASGAALSVHRRTSASAPDTDSAVRAGRTEDGWADDGRTVDVRGRAGQGEPARTGGAFGPGVSAHDGYGRWSSVAWSWSLPLGVAVTGGWSFALLRRTPSWNPWLSWTVLTLTVLAVAGLVVALIGGASGPGRRAPRHSPAAARPGTDPAAARPAAAHGPAATVEPGLNGPSASATTPGSAPNGRSTSTAGSAPNDPSTSATTAGSAPDGPSTPASTAGSALDGRSTAAATPGSASDDPSASATTAGSVADGRSTPATTAGSAPDGPSASTTTAGSAPDGRSTPATTAGSAADGSLASAPVWPSSSEAPASSSGGAGPTASSASGGSDRTGGSVKAGLRSRLGRVAAVAAIVGMVAGLAGPAAYAVSAAAFSSNGTNPLAGPSGGFGMFGGPGMRGGNGRIPAGARRAMEDLFPGGMPPGGAGGSGNSGAPGMPGQAPGGGTGRPNGGQGGFPGGGGGFPGRGGGSPGGRFPGGGGPGGEASAQLISYLQKNRGGATWLLAVSSAMSASSIIIKTGEPVMAMGGFTGSDPAMTVSKLQQYVKSGKLRFVMVGGGGPPGGSSDVTSWVTKNCQAVKASEYGGTSTSSSQQQNSQGLYRCT</sequence>
<feature type="transmembrane region" description="Helical" evidence="9">
    <location>
        <begin position="345"/>
        <end position="367"/>
    </location>
</feature>
<feature type="compositionally biased region" description="Low complexity" evidence="8">
    <location>
        <begin position="648"/>
        <end position="673"/>
    </location>
</feature>
<dbReference type="RefSeq" id="WP_285617455.1">
    <property type="nucleotide sequence ID" value="NZ_BSTJ01000001.1"/>
</dbReference>
<evidence type="ECO:0000256" key="6">
    <source>
        <dbReference type="ARBA" id="ARBA00022989"/>
    </source>
</evidence>
<name>A0A9W6VND1_9ACTN</name>
<feature type="transmembrane region" description="Helical" evidence="9">
    <location>
        <begin position="855"/>
        <end position="876"/>
    </location>
</feature>
<keyword evidence="5 9" id="KW-0812">Transmembrane</keyword>
<keyword evidence="3" id="KW-0328">Glycosyltransferase</keyword>
<feature type="compositionally biased region" description="Low complexity" evidence="8">
    <location>
        <begin position="790"/>
        <end position="837"/>
    </location>
</feature>
<dbReference type="AlphaFoldDB" id="A0A9W6VND1"/>
<feature type="transmembrane region" description="Helical" evidence="9">
    <location>
        <begin position="225"/>
        <end position="244"/>
    </location>
</feature>
<evidence type="ECO:0000259" key="11">
    <source>
        <dbReference type="Pfam" id="PF24878"/>
    </source>
</evidence>
<evidence type="ECO:0000256" key="7">
    <source>
        <dbReference type="ARBA" id="ARBA00023136"/>
    </source>
</evidence>
<keyword evidence="4" id="KW-0808">Transferase</keyword>
<dbReference type="InterPro" id="IPR050297">
    <property type="entry name" value="LipidA_mod_glycosyltrf_83"/>
</dbReference>
<feature type="region of interest" description="Disordered" evidence="8">
    <location>
        <begin position="923"/>
        <end position="989"/>
    </location>
</feature>
<feature type="transmembrane region" description="Helical" evidence="9">
    <location>
        <begin position="200"/>
        <end position="218"/>
    </location>
</feature>
<feature type="transmembrane region" description="Helical" evidence="9">
    <location>
        <begin position="27"/>
        <end position="46"/>
    </location>
</feature>
<protein>
    <recommendedName>
        <fullName evidence="14">Glycosyltransferase RgtA/B/C/D-like domain-containing protein</fullName>
    </recommendedName>
</protein>
<dbReference type="Pfam" id="PF13231">
    <property type="entry name" value="PMT_2"/>
    <property type="match status" value="1"/>
</dbReference>
<feature type="transmembrane region" description="Helical" evidence="9">
    <location>
        <begin position="614"/>
        <end position="638"/>
    </location>
</feature>
<evidence type="ECO:0000256" key="8">
    <source>
        <dbReference type="SAM" id="MobiDB-lite"/>
    </source>
</evidence>
<dbReference type="PANTHER" id="PTHR33908:SF3">
    <property type="entry name" value="UNDECAPRENYL PHOSPHATE-ALPHA-4-AMINO-4-DEOXY-L-ARABINOSE ARABINOSYL TRANSFERASE"/>
    <property type="match status" value="1"/>
</dbReference>
<feature type="domain" description="Putative mannosyltransferase YkcA/B-like C-terminal" evidence="11">
    <location>
        <begin position="995"/>
        <end position="1080"/>
    </location>
</feature>
<feature type="compositionally biased region" description="Low complexity" evidence="8">
    <location>
        <begin position="736"/>
        <end position="758"/>
    </location>
</feature>
<feature type="domain" description="Glycosyltransferase RgtA/B/C/D-like" evidence="10">
    <location>
        <begin position="84"/>
        <end position="242"/>
    </location>
</feature>
<feature type="region of interest" description="Disordered" evidence="8">
    <location>
        <begin position="638"/>
        <end position="845"/>
    </location>
</feature>
<feature type="transmembrane region" description="Helical" evidence="9">
    <location>
        <begin position="373"/>
        <end position="395"/>
    </location>
</feature>
<dbReference type="InterPro" id="IPR038731">
    <property type="entry name" value="RgtA/B/C-like"/>
</dbReference>
<keyword evidence="2" id="KW-1003">Cell membrane</keyword>
<evidence type="ECO:0000256" key="1">
    <source>
        <dbReference type="ARBA" id="ARBA00004651"/>
    </source>
</evidence>
<gene>
    <name evidence="12" type="ORF">Airi01_006780</name>
</gene>
<dbReference type="Proteomes" id="UP001165135">
    <property type="component" value="Unassembled WGS sequence"/>
</dbReference>